<feature type="transmembrane region" description="Helical" evidence="2">
    <location>
        <begin position="21"/>
        <end position="44"/>
    </location>
</feature>
<dbReference type="RefSeq" id="XP_031568466.1">
    <property type="nucleotide sequence ID" value="XM_031712606.1"/>
</dbReference>
<feature type="transmembrane region" description="Helical" evidence="2">
    <location>
        <begin position="241"/>
        <end position="261"/>
    </location>
</feature>
<accession>A0A6P8IN42</accession>
<proteinExistence type="predicted"/>
<feature type="transmembrane region" description="Helical" evidence="2">
    <location>
        <begin position="183"/>
        <end position="201"/>
    </location>
</feature>
<dbReference type="FunCoup" id="A0A6P8IN42">
    <property type="interactions" value="755"/>
</dbReference>
<dbReference type="PANTHER" id="PTHR11360:SF251">
    <property type="entry name" value="MAJOR FACILITATOR SUPERFAMILY (MFS) PROFILE DOMAIN-CONTAINING PROTEIN"/>
    <property type="match status" value="1"/>
</dbReference>
<dbReference type="InterPro" id="IPR020846">
    <property type="entry name" value="MFS_dom"/>
</dbReference>
<feature type="domain" description="Major facilitator superfamily (MFS) profile" evidence="3">
    <location>
        <begin position="28"/>
        <end position="421"/>
    </location>
</feature>
<name>A0A6P8IN42_ACTTE</name>
<feature type="transmembrane region" description="Helical" evidence="2">
    <location>
        <begin position="122"/>
        <end position="144"/>
    </location>
</feature>
<dbReference type="AlphaFoldDB" id="A0A6P8IN42"/>
<feature type="transmembrane region" description="Helical" evidence="2">
    <location>
        <begin position="397"/>
        <end position="420"/>
    </location>
</feature>
<dbReference type="InterPro" id="IPR036259">
    <property type="entry name" value="MFS_trans_sf"/>
</dbReference>
<feature type="transmembrane region" description="Helical" evidence="2">
    <location>
        <begin position="93"/>
        <end position="116"/>
    </location>
</feature>
<evidence type="ECO:0000313" key="5">
    <source>
        <dbReference type="RefSeq" id="XP_031568466.1"/>
    </source>
</evidence>
<dbReference type="GO" id="GO:0016020">
    <property type="term" value="C:membrane"/>
    <property type="evidence" value="ECO:0007669"/>
    <property type="project" value="UniProtKB-SubCell"/>
</dbReference>
<dbReference type="Proteomes" id="UP000515163">
    <property type="component" value="Unplaced"/>
</dbReference>
<feature type="transmembrane region" description="Helical" evidence="2">
    <location>
        <begin position="273"/>
        <end position="294"/>
    </location>
</feature>
<evidence type="ECO:0000256" key="2">
    <source>
        <dbReference type="SAM" id="Phobius"/>
    </source>
</evidence>
<dbReference type="SUPFAM" id="SSF103473">
    <property type="entry name" value="MFS general substrate transporter"/>
    <property type="match status" value="1"/>
</dbReference>
<keyword evidence="2" id="KW-1133">Transmembrane helix</keyword>
<dbReference type="Gene3D" id="1.20.1250.20">
    <property type="entry name" value="MFS general substrate transporter like domains"/>
    <property type="match status" value="2"/>
</dbReference>
<evidence type="ECO:0000259" key="3">
    <source>
        <dbReference type="PROSITE" id="PS50850"/>
    </source>
</evidence>
<dbReference type="Pfam" id="PF07690">
    <property type="entry name" value="MFS_1"/>
    <property type="match status" value="1"/>
</dbReference>
<evidence type="ECO:0000313" key="4">
    <source>
        <dbReference type="Proteomes" id="UP000515163"/>
    </source>
</evidence>
<dbReference type="PANTHER" id="PTHR11360">
    <property type="entry name" value="MONOCARBOXYLATE TRANSPORTER"/>
    <property type="match status" value="1"/>
</dbReference>
<dbReference type="CDD" id="cd17352">
    <property type="entry name" value="MFS_MCT_SLC16"/>
    <property type="match status" value="1"/>
</dbReference>
<dbReference type="InParanoid" id="A0A6P8IN42"/>
<feature type="transmembrane region" description="Helical" evidence="2">
    <location>
        <begin position="306"/>
        <end position="327"/>
    </location>
</feature>
<keyword evidence="4" id="KW-1185">Reference proteome</keyword>
<feature type="transmembrane region" description="Helical" evidence="2">
    <location>
        <begin position="365"/>
        <end position="385"/>
    </location>
</feature>
<dbReference type="OrthoDB" id="6499973at2759"/>
<dbReference type="GO" id="GO:0022857">
    <property type="term" value="F:transmembrane transporter activity"/>
    <property type="evidence" value="ECO:0007669"/>
    <property type="project" value="InterPro"/>
</dbReference>
<keyword evidence="2" id="KW-0812">Transmembrane</keyword>
<feature type="transmembrane region" description="Helical" evidence="2">
    <location>
        <begin position="64"/>
        <end position="81"/>
    </location>
</feature>
<dbReference type="PROSITE" id="PS50850">
    <property type="entry name" value="MFS"/>
    <property type="match status" value="1"/>
</dbReference>
<keyword evidence="2" id="KW-0472">Membrane</keyword>
<protein>
    <submittedName>
        <fullName evidence="5">Monocarboxylate transporter 10-like</fullName>
    </submittedName>
</protein>
<feature type="transmembrane region" description="Helical" evidence="2">
    <location>
        <begin position="151"/>
        <end position="171"/>
    </location>
</feature>
<reference evidence="5" key="1">
    <citation type="submission" date="2025-08" db="UniProtKB">
        <authorList>
            <consortium name="RefSeq"/>
        </authorList>
    </citation>
    <scope>IDENTIFICATION</scope>
    <source>
        <tissue evidence="5">Tentacle</tissue>
    </source>
</reference>
<organism evidence="4 5">
    <name type="scientific">Actinia tenebrosa</name>
    <name type="common">Australian red waratah sea anemone</name>
    <dbReference type="NCBI Taxonomy" id="6105"/>
    <lineage>
        <taxon>Eukaryota</taxon>
        <taxon>Metazoa</taxon>
        <taxon>Cnidaria</taxon>
        <taxon>Anthozoa</taxon>
        <taxon>Hexacorallia</taxon>
        <taxon>Actiniaria</taxon>
        <taxon>Actiniidae</taxon>
        <taxon>Actinia</taxon>
    </lineage>
</organism>
<gene>
    <name evidence="5" type="primary">LOC116303130</name>
</gene>
<feature type="transmembrane region" description="Helical" evidence="2">
    <location>
        <begin position="333"/>
        <end position="353"/>
    </location>
</feature>
<sequence length="643" mass="70738">MLCCKKKPLDKKTEPLVEYPDGGWGWFVCLATFTTQFIVLGTMNNFGVMYVELLREFNVGKAEAAWVGSITYGMMFLLGPLGTTLCKKIGCRLTTIIGCSTASGACLLASIAPNIYVMDLTYGLMFGVGASLCYFPTVVILGTYFNKKLSLANGLTSSGSGVGSLAMGPVLQGLLSRFGMRNTMRISAAMLACIIVIALVYRPINTPFLNGSKYDKEKEANQKKKGCARFVDFSLFKNKAYLVWCGSLSFWMLGYFVPFVHLIRLATLQGIDMFKATLLIGMMSVGSTVGRLFFGKIADHPKINRLYLYQFSFLMIGISNTICPLMTNYGGLAFYATFFGFFEGCYVLLAPVLTGDIVGRNNMATGVGVLFAIKSVPLTIGPPLAGFIYDTSNSYEVAFYIAGAVPILAACIMFAIPFLMPKDQEDETDHKHYGKFEVIMDEKEEEDRSSGYDSQPRIPQLFIEPATPTLPPESLRSESLPQIPPHILHNPKRLSGDHTELRPISSIPKHLRPKSVQSFASLTGSHVSINSILSRSGPSTYNMNALPPIQENSDHYNVRRSRVLELQRELSPSVFSLVRRRLELGAPTNKKTMIPKQISASKYGGSIGCISITSDAVPLAYSEEVAKEEDREREIMIGKVSCV</sequence>
<evidence type="ECO:0000256" key="1">
    <source>
        <dbReference type="ARBA" id="ARBA00004141"/>
    </source>
</evidence>
<dbReference type="InterPro" id="IPR011701">
    <property type="entry name" value="MFS"/>
</dbReference>
<dbReference type="KEGG" id="aten:116303130"/>
<comment type="subcellular location">
    <subcellularLocation>
        <location evidence="1">Membrane</location>
        <topology evidence="1">Multi-pass membrane protein</topology>
    </subcellularLocation>
</comment>
<dbReference type="InterPro" id="IPR050327">
    <property type="entry name" value="Proton-linked_MCT"/>
</dbReference>
<dbReference type="GeneID" id="116303130"/>